<protein>
    <submittedName>
        <fullName evidence="3">Bug family tripartite tricarboxylate transporter substrate binding protein</fullName>
    </submittedName>
</protein>
<organism evidence="3 4">
    <name type="scientific">Falsiroseomonas tokyonensis</name>
    <dbReference type="NCBI Taxonomy" id="430521"/>
    <lineage>
        <taxon>Bacteria</taxon>
        <taxon>Pseudomonadati</taxon>
        <taxon>Pseudomonadota</taxon>
        <taxon>Alphaproteobacteria</taxon>
        <taxon>Acetobacterales</taxon>
        <taxon>Roseomonadaceae</taxon>
        <taxon>Falsiroseomonas</taxon>
    </lineage>
</organism>
<dbReference type="PANTHER" id="PTHR42928:SF5">
    <property type="entry name" value="BLR1237 PROTEIN"/>
    <property type="match status" value="1"/>
</dbReference>
<dbReference type="EMBL" id="JBHRSB010000001">
    <property type="protein sequence ID" value="MFC2998866.1"/>
    <property type="molecule type" value="Genomic_DNA"/>
</dbReference>
<accession>A0ABV7BPQ5</accession>
<sequence>MTAFPAGRRRLLAAGAAGLASPALAPSALAQPAWPTRPIRLVVPFAAGGGTDVVARIYATKMSELLGQPMAVDNRGGAGGNVGIENVVRSLADGYSLLLSSNGPVAVNRFLYPGLPFDPLRDLAPVSLAFRIEQALVVRPGLPAASVAEFVSLARTRELHWGSGGTGSTLHLAGALFNLRAGVQLTHVPYRGSAPALADLLAGRIDAMFDSLPSCLPQIRAGQLRALALCAAARHPLLPGVPTMQEAGIDGYEAGTWGAVFAPRGTPEAILQRLSAATQQALADPATRDRLAAAGADAQSSTPQELDALLRADSARWGEVVREANITSAG</sequence>
<dbReference type="PROSITE" id="PS51318">
    <property type="entry name" value="TAT"/>
    <property type="match status" value="1"/>
</dbReference>
<evidence type="ECO:0000313" key="4">
    <source>
        <dbReference type="Proteomes" id="UP001595420"/>
    </source>
</evidence>
<dbReference type="InterPro" id="IPR005064">
    <property type="entry name" value="BUG"/>
</dbReference>
<dbReference type="InterPro" id="IPR006311">
    <property type="entry name" value="TAT_signal"/>
</dbReference>
<keyword evidence="2" id="KW-0732">Signal</keyword>
<dbReference type="RefSeq" id="WP_216834504.1">
    <property type="nucleotide sequence ID" value="NZ_JAFNJS010000001.1"/>
</dbReference>
<gene>
    <name evidence="3" type="ORF">ACFOD3_03115</name>
</gene>
<dbReference type="Proteomes" id="UP001595420">
    <property type="component" value="Unassembled WGS sequence"/>
</dbReference>
<keyword evidence="4" id="KW-1185">Reference proteome</keyword>
<evidence type="ECO:0000256" key="1">
    <source>
        <dbReference type="ARBA" id="ARBA00006987"/>
    </source>
</evidence>
<dbReference type="CDD" id="cd13578">
    <property type="entry name" value="PBP2_Bug27"/>
    <property type="match status" value="1"/>
</dbReference>
<proteinExistence type="inferred from homology"/>
<dbReference type="PANTHER" id="PTHR42928">
    <property type="entry name" value="TRICARBOXYLATE-BINDING PROTEIN"/>
    <property type="match status" value="1"/>
</dbReference>
<name>A0ABV7BPQ5_9PROT</name>
<evidence type="ECO:0000313" key="3">
    <source>
        <dbReference type="EMBL" id="MFC2998866.1"/>
    </source>
</evidence>
<feature type="chain" id="PRO_5046358895" evidence="2">
    <location>
        <begin position="26"/>
        <end position="330"/>
    </location>
</feature>
<comment type="caution">
    <text evidence="3">The sequence shown here is derived from an EMBL/GenBank/DDBJ whole genome shotgun (WGS) entry which is preliminary data.</text>
</comment>
<evidence type="ECO:0000256" key="2">
    <source>
        <dbReference type="SAM" id="SignalP"/>
    </source>
</evidence>
<dbReference type="Pfam" id="PF03401">
    <property type="entry name" value="TctC"/>
    <property type="match status" value="1"/>
</dbReference>
<dbReference type="PIRSF" id="PIRSF017082">
    <property type="entry name" value="YflP"/>
    <property type="match status" value="1"/>
</dbReference>
<comment type="similarity">
    <text evidence="1">Belongs to the UPF0065 (bug) family.</text>
</comment>
<reference evidence="4" key="1">
    <citation type="journal article" date="2019" name="Int. J. Syst. Evol. Microbiol.">
        <title>The Global Catalogue of Microorganisms (GCM) 10K type strain sequencing project: providing services to taxonomists for standard genome sequencing and annotation.</title>
        <authorList>
            <consortium name="The Broad Institute Genomics Platform"/>
            <consortium name="The Broad Institute Genome Sequencing Center for Infectious Disease"/>
            <person name="Wu L."/>
            <person name="Ma J."/>
        </authorList>
    </citation>
    <scope>NUCLEOTIDE SEQUENCE [LARGE SCALE GENOMIC DNA]</scope>
    <source>
        <strain evidence="4">CGMCC 1.16855</strain>
    </source>
</reference>
<feature type="signal peptide" evidence="2">
    <location>
        <begin position="1"/>
        <end position="25"/>
    </location>
</feature>